<protein>
    <submittedName>
        <fullName evidence="1">Uncharacterized protein</fullName>
    </submittedName>
</protein>
<gene>
    <name evidence="1" type="ORF">PIB30_011857</name>
</gene>
<evidence type="ECO:0000313" key="2">
    <source>
        <dbReference type="Proteomes" id="UP001341840"/>
    </source>
</evidence>
<evidence type="ECO:0000313" key="1">
    <source>
        <dbReference type="EMBL" id="MED6144061.1"/>
    </source>
</evidence>
<comment type="caution">
    <text evidence="1">The sequence shown here is derived from an EMBL/GenBank/DDBJ whole genome shotgun (WGS) entry which is preliminary data.</text>
</comment>
<dbReference type="PANTHER" id="PTHR31762:SF11">
    <property type="entry name" value="MYOSIN"/>
    <property type="match status" value="1"/>
</dbReference>
<keyword evidence="2" id="KW-1185">Reference proteome</keyword>
<dbReference type="InterPro" id="IPR040321">
    <property type="entry name" value="SCD2-like"/>
</dbReference>
<organism evidence="1 2">
    <name type="scientific">Stylosanthes scabra</name>
    <dbReference type="NCBI Taxonomy" id="79078"/>
    <lineage>
        <taxon>Eukaryota</taxon>
        <taxon>Viridiplantae</taxon>
        <taxon>Streptophyta</taxon>
        <taxon>Embryophyta</taxon>
        <taxon>Tracheophyta</taxon>
        <taxon>Spermatophyta</taxon>
        <taxon>Magnoliopsida</taxon>
        <taxon>eudicotyledons</taxon>
        <taxon>Gunneridae</taxon>
        <taxon>Pentapetalae</taxon>
        <taxon>rosids</taxon>
        <taxon>fabids</taxon>
        <taxon>Fabales</taxon>
        <taxon>Fabaceae</taxon>
        <taxon>Papilionoideae</taxon>
        <taxon>50 kb inversion clade</taxon>
        <taxon>dalbergioids sensu lato</taxon>
        <taxon>Dalbergieae</taxon>
        <taxon>Pterocarpus clade</taxon>
        <taxon>Stylosanthes</taxon>
    </lineage>
</organism>
<dbReference type="Proteomes" id="UP001341840">
    <property type="component" value="Unassembled WGS sequence"/>
</dbReference>
<proteinExistence type="predicted"/>
<sequence>MRDMIGVAFGVDHRVVSDCNAKDSKDGIDKEITFVQAAVENAKAEVAVVESQLNGAESEVKSLRSITHKMILTQKEMVMMPKIRGAKLFQT</sequence>
<reference evidence="1 2" key="1">
    <citation type="journal article" date="2023" name="Plants (Basel)">
        <title>Bridging the Gap: Combining Genomics and Transcriptomics Approaches to Understand Stylosanthes scabra, an Orphan Legume from the Brazilian Caatinga.</title>
        <authorList>
            <person name="Ferreira-Neto J.R.C."/>
            <person name="da Silva M.D."/>
            <person name="Binneck E."/>
            <person name="de Melo N.F."/>
            <person name="da Silva R.H."/>
            <person name="de Melo A.L.T.M."/>
            <person name="Pandolfi V."/>
            <person name="Bustamante F.O."/>
            <person name="Brasileiro-Vidal A.C."/>
            <person name="Benko-Iseppon A.M."/>
        </authorList>
    </citation>
    <scope>NUCLEOTIDE SEQUENCE [LARGE SCALE GENOMIC DNA]</scope>
    <source>
        <tissue evidence="1">Leaves</tissue>
    </source>
</reference>
<dbReference type="EMBL" id="JASCZI010090650">
    <property type="protein sequence ID" value="MED6144061.1"/>
    <property type="molecule type" value="Genomic_DNA"/>
</dbReference>
<name>A0ABU6T5V7_9FABA</name>
<accession>A0ABU6T5V7</accession>
<dbReference type="PANTHER" id="PTHR31762">
    <property type="entry name" value="FAS-BINDING FACTOR-LIKE PROTEIN"/>
    <property type="match status" value="1"/>
</dbReference>